<dbReference type="AlphaFoldDB" id="A0A1Y1X327"/>
<evidence type="ECO:0000313" key="2">
    <source>
        <dbReference type="Proteomes" id="UP000193498"/>
    </source>
</evidence>
<evidence type="ECO:0000313" key="1">
    <source>
        <dbReference type="EMBL" id="ORX79796.1"/>
    </source>
</evidence>
<proteinExistence type="predicted"/>
<keyword evidence="2" id="KW-1185">Reference proteome</keyword>
<dbReference type="InParanoid" id="A0A1Y1X327"/>
<dbReference type="PANTHER" id="PTHR13132">
    <property type="entry name" value="ALPHA- 1,6 -FUCOSYLTRANSFERASE"/>
    <property type="match status" value="1"/>
</dbReference>
<name>A0A1Y1X327_9FUNG</name>
<dbReference type="GO" id="GO:0046921">
    <property type="term" value="F:alpha-(1-&gt;6)-fucosyltransferase activity"/>
    <property type="evidence" value="ECO:0007669"/>
    <property type="project" value="TreeGrafter"/>
</dbReference>
<dbReference type="Proteomes" id="UP000193498">
    <property type="component" value="Unassembled WGS sequence"/>
</dbReference>
<dbReference type="Gene3D" id="3.40.50.11350">
    <property type="match status" value="1"/>
</dbReference>
<dbReference type="PANTHER" id="PTHR13132:SF29">
    <property type="entry name" value="ALPHA-(1,6)-FUCOSYLTRANSFERASE"/>
    <property type="match status" value="1"/>
</dbReference>
<dbReference type="EMBL" id="MCFE01000767">
    <property type="protein sequence ID" value="ORX79796.1"/>
    <property type="molecule type" value="Genomic_DNA"/>
</dbReference>
<sequence>MQSHEWCYISWSTFFTDYSTNSSAPIVLDTYSPGTERWREASGAPKDIRKPGFSGHVFVEHLRDNFGDFYFDQRLTIKEPVYERKRIVAQALWEPKSFILDVVKGIRKHYVESTNRVLISMHIRRGDKLDWEMKKVETSSYAEKLLELSKTKYPNRDIVLFVFSDDDNAMQELRRLLADHANIEIFGLLDAFAQLPDGAASWSPLDQRKGYQQDDFRVSSEEHQFRQTAELITDVTLAATAEEFICTYTSNIARLVTLLRTKPLDTVHSLDWETWTNE</sequence>
<dbReference type="OrthoDB" id="418905at2759"/>
<accession>A0A1Y1X327</accession>
<comment type="caution">
    <text evidence="1">The sequence shown here is derived from an EMBL/GenBank/DDBJ whole genome shotgun (WGS) entry which is preliminary data.</text>
</comment>
<reference evidence="1 2" key="1">
    <citation type="submission" date="2016-07" db="EMBL/GenBank/DDBJ databases">
        <title>Pervasive Adenine N6-methylation of Active Genes in Fungi.</title>
        <authorList>
            <consortium name="DOE Joint Genome Institute"/>
            <person name="Mondo S.J."/>
            <person name="Dannebaum R.O."/>
            <person name="Kuo R.C."/>
            <person name="Labutti K."/>
            <person name="Haridas S."/>
            <person name="Kuo A."/>
            <person name="Salamov A."/>
            <person name="Ahrendt S.R."/>
            <person name="Lipzen A."/>
            <person name="Sullivan W."/>
            <person name="Andreopoulos W.B."/>
            <person name="Clum A."/>
            <person name="Lindquist E."/>
            <person name="Daum C."/>
            <person name="Ramamoorthy G.K."/>
            <person name="Gryganskyi A."/>
            <person name="Culley D."/>
            <person name="Magnuson J.K."/>
            <person name="James T.Y."/>
            <person name="O'Malley M.A."/>
            <person name="Stajich J.E."/>
            <person name="Spatafora J.W."/>
            <person name="Visel A."/>
            <person name="Grigoriev I.V."/>
        </authorList>
    </citation>
    <scope>NUCLEOTIDE SEQUENCE [LARGE SCALE GENOMIC DNA]</scope>
    <source>
        <strain evidence="1 2">CBS 931.73</strain>
    </source>
</reference>
<gene>
    <name evidence="1" type="ORF">K493DRAFT_362472</name>
</gene>
<organism evidence="1 2">
    <name type="scientific">Basidiobolus meristosporus CBS 931.73</name>
    <dbReference type="NCBI Taxonomy" id="1314790"/>
    <lineage>
        <taxon>Eukaryota</taxon>
        <taxon>Fungi</taxon>
        <taxon>Fungi incertae sedis</taxon>
        <taxon>Zoopagomycota</taxon>
        <taxon>Entomophthoromycotina</taxon>
        <taxon>Basidiobolomycetes</taxon>
        <taxon>Basidiobolales</taxon>
        <taxon>Basidiobolaceae</taxon>
        <taxon>Basidiobolus</taxon>
    </lineage>
</organism>
<dbReference type="GO" id="GO:0006487">
    <property type="term" value="P:protein N-linked glycosylation"/>
    <property type="evidence" value="ECO:0007669"/>
    <property type="project" value="TreeGrafter"/>
</dbReference>
<protein>
    <submittedName>
        <fullName evidence="1">Uncharacterized protein</fullName>
    </submittedName>
</protein>